<keyword evidence="1" id="KW-0805">Transcription regulation</keyword>
<gene>
    <name evidence="5" type="ORF">EOD41_02150</name>
</gene>
<proteinExistence type="predicted"/>
<accession>A0A437MYK7</accession>
<dbReference type="SUPFAM" id="SSF46785">
    <property type="entry name" value="Winged helix' DNA-binding domain"/>
    <property type="match status" value="1"/>
</dbReference>
<dbReference type="PANTHER" id="PTHR33204">
    <property type="entry name" value="TRANSCRIPTIONAL REGULATOR, MARR FAMILY"/>
    <property type="match status" value="1"/>
</dbReference>
<sequence length="121" mass="13880">MNKEVKEPPHSKMACMKAMLPVADAVEILRGKWKLPIIASLFFGTKRFSEIAGDIPNITDRMLSKELKDLETNDLVKRTIHNTFPVTVEYSLTEHGESLRGIINELRTWGTNHRLHITKRL</sequence>
<evidence type="ECO:0000313" key="5">
    <source>
        <dbReference type="EMBL" id="RVU02762.1"/>
    </source>
</evidence>
<keyword evidence="2" id="KW-0238">DNA-binding</keyword>
<dbReference type="OrthoDB" id="2619345at2"/>
<dbReference type="InterPro" id="IPR036388">
    <property type="entry name" value="WH-like_DNA-bd_sf"/>
</dbReference>
<evidence type="ECO:0000313" key="6">
    <source>
        <dbReference type="Proteomes" id="UP000282759"/>
    </source>
</evidence>
<dbReference type="InterPro" id="IPR036390">
    <property type="entry name" value="WH_DNA-bd_sf"/>
</dbReference>
<organism evidence="5 6">
    <name type="scientific">Mucilaginibacter limnophilus</name>
    <dbReference type="NCBI Taxonomy" id="1932778"/>
    <lineage>
        <taxon>Bacteria</taxon>
        <taxon>Pseudomonadati</taxon>
        <taxon>Bacteroidota</taxon>
        <taxon>Sphingobacteriia</taxon>
        <taxon>Sphingobacteriales</taxon>
        <taxon>Sphingobacteriaceae</taxon>
        <taxon>Mucilaginibacter</taxon>
    </lineage>
</organism>
<evidence type="ECO:0000256" key="3">
    <source>
        <dbReference type="ARBA" id="ARBA00023163"/>
    </source>
</evidence>
<dbReference type="PROSITE" id="PS51118">
    <property type="entry name" value="HTH_HXLR"/>
    <property type="match status" value="1"/>
</dbReference>
<name>A0A437MYK7_9SPHI</name>
<dbReference type="EMBL" id="SACK01000001">
    <property type="protein sequence ID" value="RVU02762.1"/>
    <property type="molecule type" value="Genomic_DNA"/>
</dbReference>
<dbReference type="Pfam" id="PF01638">
    <property type="entry name" value="HxlR"/>
    <property type="match status" value="1"/>
</dbReference>
<comment type="caution">
    <text evidence="5">The sequence shown here is derived from an EMBL/GenBank/DDBJ whole genome shotgun (WGS) entry which is preliminary data.</text>
</comment>
<keyword evidence="6" id="KW-1185">Reference proteome</keyword>
<dbReference type="RefSeq" id="WP_127703128.1">
    <property type="nucleotide sequence ID" value="NZ_SACK01000001.1"/>
</dbReference>
<dbReference type="AlphaFoldDB" id="A0A437MYK7"/>
<evidence type="ECO:0000259" key="4">
    <source>
        <dbReference type="PROSITE" id="PS51118"/>
    </source>
</evidence>
<feature type="domain" description="HTH hxlR-type" evidence="4">
    <location>
        <begin position="20"/>
        <end position="118"/>
    </location>
</feature>
<evidence type="ECO:0000256" key="1">
    <source>
        <dbReference type="ARBA" id="ARBA00023015"/>
    </source>
</evidence>
<reference evidence="5 6" key="1">
    <citation type="submission" date="2019-01" db="EMBL/GenBank/DDBJ databases">
        <authorList>
            <person name="Chen W.-M."/>
        </authorList>
    </citation>
    <scope>NUCLEOTIDE SEQUENCE [LARGE SCALE GENOMIC DNA]</scope>
    <source>
        <strain evidence="5 6">YBJ-36</strain>
    </source>
</reference>
<evidence type="ECO:0000256" key="2">
    <source>
        <dbReference type="ARBA" id="ARBA00023125"/>
    </source>
</evidence>
<keyword evidence="3" id="KW-0804">Transcription</keyword>
<protein>
    <submittedName>
        <fullName evidence="5">Transcriptional regulator</fullName>
    </submittedName>
</protein>
<dbReference type="Proteomes" id="UP000282759">
    <property type="component" value="Unassembled WGS sequence"/>
</dbReference>
<dbReference type="InterPro" id="IPR002577">
    <property type="entry name" value="HTH_HxlR"/>
</dbReference>
<dbReference type="Gene3D" id="1.10.10.10">
    <property type="entry name" value="Winged helix-like DNA-binding domain superfamily/Winged helix DNA-binding domain"/>
    <property type="match status" value="1"/>
</dbReference>
<dbReference type="GO" id="GO:0003677">
    <property type="term" value="F:DNA binding"/>
    <property type="evidence" value="ECO:0007669"/>
    <property type="project" value="UniProtKB-KW"/>
</dbReference>